<keyword evidence="5 7" id="KW-1133">Transmembrane helix</keyword>
<evidence type="ECO:0000313" key="9">
    <source>
        <dbReference type="Proteomes" id="UP000050741"/>
    </source>
</evidence>
<dbReference type="InterPro" id="IPR008814">
    <property type="entry name" value="Swp1"/>
</dbReference>
<keyword evidence="3" id="KW-0732">Signal</keyword>
<dbReference type="AlphaFoldDB" id="A0A183BVB7"/>
<reference evidence="10" key="2">
    <citation type="submission" date="2016-06" db="UniProtKB">
        <authorList>
            <consortium name="WormBaseParasite"/>
        </authorList>
    </citation>
    <scope>IDENTIFICATION</scope>
</reference>
<dbReference type="PANTHER" id="PTHR12640">
    <property type="entry name" value="RIBOPHORIN II"/>
    <property type="match status" value="1"/>
</dbReference>
<comment type="subcellular location">
    <subcellularLocation>
        <location evidence="1">Endoplasmic reticulum membrane</location>
        <topology evidence="1">Multi-pass membrane protein</topology>
    </subcellularLocation>
</comment>
<accession>A0A183BVB7</accession>
<dbReference type="UniPathway" id="UPA00378"/>
<dbReference type="PANTHER" id="PTHR12640:SF0">
    <property type="entry name" value="DOLICHYL-DIPHOSPHOOLIGOSACCHARIDE--PROTEIN GLYCOSYLTRANSFERASE SUBUNIT 2"/>
    <property type="match status" value="1"/>
</dbReference>
<name>A0A183BVB7_GLOPA</name>
<dbReference type="InterPro" id="IPR056790">
    <property type="entry name" value="Ribophorin_II_C"/>
</dbReference>
<keyword evidence="9" id="KW-1185">Reference proteome</keyword>
<feature type="domain" description="Ribophorin II C-terminal" evidence="8">
    <location>
        <begin position="6"/>
        <end position="73"/>
    </location>
</feature>
<feature type="transmembrane region" description="Helical" evidence="7">
    <location>
        <begin position="21"/>
        <end position="39"/>
    </location>
</feature>
<evidence type="ECO:0000313" key="10">
    <source>
        <dbReference type="WBParaSite" id="GPLIN_000455500"/>
    </source>
</evidence>
<proteinExistence type="predicted"/>
<protein>
    <submittedName>
        <fullName evidence="10">Dolichyl-diphosphooligosaccharide--protein glycosyltransferase subunit 2</fullName>
    </submittedName>
</protein>
<evidence type="ECO:0000256" key="4">
    <source>
        <dbReference type="ARBA" id="ARBA00022824"/>
    </source>
</evidence>
<evidence type="ECO:0000256" key="1">
    <source>
        <dbReference type="ARBA" id="ARBA00004477"/>
    </source>
</evidence>
<dbReference type="WBParaSite" id="GPLIN_000455500">
    <property type="protein sequence ID" value="GPLIN_000455500"/>
    <property type="gene ID" value="GPLIN_000455500"/>
</dbReference>
<sequence length="78" mass="9108">MHERFVFQWFRIGLNCGNIKWSLWALGFHVGLCAIFGLYTGYWLQLNMFQTLKWLAVVGVPTLFCGNRLLHSFSVPKK</sequence>
<organism evidence="9 10">
    <name type="scientific">Globodera pallida</name>
    <name type="common">Potato cyst nematode worm</name>
    <name type="synonym">Heterodera pallida</name>
    <dbReference type="NCBI Taxonomy" id="36090"/>
    <lineage>
        <taxon>Eukaryota</taxon>
        <taxon>Metazoa</taxon>
        <taxon>Ecdysozoa</taxon>
        <taxon>Nematoda</taxon>
        <taxon>Chromadorea</taxon>
        <taxon>Rhabditida</taxon>
        <taxon>Tylenchina</taxon>
        <taxon>Tylenchomorpha</taxon>
        <taxon>Tylenchoidea</taxon>
        <taxon>Heteroderidae</taxon>
        <taxon>Heteroderinae</taxon>
        <taxon>Globodera</taxon>
    </lineage>
</organism>
<reference evidence="9" key="1">
    <citation type="submission" date="2014-05" db="EMBL/GenBank/DDBJ databases">
        <title>The genome and life-stage specific transcriptomes of Globodera pallida elucidate key aspects of plant parasitism by a cyst nematode.</title>
        <authorList>
            <person name="Cotton J.A."/>
            <person name="Lilley C.J."/>
            <person name="Jones L.M."/>
            <person name="Kikuchi T."/>
            <person name="Reid A.J."/>
            <person name="Thorpe P."/>
            <person name="Tsai I.J."/>
            <person name="Beasley H."/>
            <person name="Blok V."/>
            <person name="Cock P.J.A."/>
            <person name="Van den Akker S.E."/>
            <person name="Holroyd N."/>
            <person name="Hunt M."/>
            <person name="Mantelin S."/>
            <person name="Naghra H."/>
            <person name="Pain A."/>
            <person name="Palomares-Rius J.E."/>
            <person name="Zarowiecki M."/>
            <person name="Berriman M."/>
            <person name="Jones J.T."/>
            <person name="Urwin P.E."/>
        </authorList>
    </citation>
    <scope>NUCLEOTIDE SEQUENCE [LARGE SCALE GENOMIC DNA]</scope>
    <source>
        <strain evidence="9">Lindley</strain>
    </source>
</reference>
<evidence type="ECO:0000256" key="5">
    <source>
        <dbReference type="ARBA" id="ARBA00022989"/>
    </source>
</evidence>
<keyword evidence="6 7" id="KW-0472">Membrane</keyword>
<evidence type="ECO:0000259" key="8">
    <source>
        <dbReference type="Pfam" id="PF25147"/>
    </source>
</evidence>
<evidence type="ECO:0000256" key="2">
    <source>
        <dbReference type="ARBA" id="ARBA00022692"/>
    </source>
</evidence>
<evidence type="ECO:0000256" key="7">
    <source>
        <dbReference type="SAM" id="Phobius"/>
    </source>
</evidence>
<keyword evidence="2 7" id="KW-0812">Transmembrane</keyword>
<evidence type="ECO:0000256" key="3">
    <source>
        <dbReference type="ARBA" id="ARBA00022729"/>
    </source>
</evidence>
<keyword evidence="4" id="KW-0256">Endoplasmic reticulum</keyword>
<dbReference type="Proteomes" id="UP000050741">
    <property type="component" value="Unassembled WGS sequence"/>
</dbReference>
<dbReference type="GO" id="GO:0008250">
    <property type="term" value="C:oligosaccharyltransferase complex"/>
    <property type="evidence" value="ECO:0007669"/>
    <property type="project" value="InterPro"/>
</dbReference>
<dbReference type="Pfam" id="PF25147">
    <property type="entry name" value="Ribophorin_II_C"/>
    <property type="match status" value="1"/>
</dbReference>
<evidence type="ECO:0000256" key="6">
    <source>
        <dbReference type="ARBA" id="ARBA00023136"/>
    </source>
</evidence>
<dbReference type="GO" id="GO:0006487">
    <property type="term" value="P:protein N-linked glycosylation"/>
    <property type="evidence" value="ECO:0007669"/>
    <property type="project" value="TreeGrafter"/>
</dbReference>